<dbReference type="PIRSF" id="PIRSF036979">
    <property type="entry name" value="Arginase"/>
    <property type="match status" value="1"/>
</dbReference>
<dbReference type="PANTHER" id="PTHR11358:SF28">
    <property type="entry name" value="HYPOTHETICAL ARGINASE FAMILY PROTEIN (EUROFUNG)"/>
    <property type="match status" value="1"/>
</dbReference>
<dbReference type="GO" id="GO:0033389">
    <property type="term" value="P:putrescine biosynthetic process from arginine, via agmatine"/>
    <property type="evidence" value="ECO:0007669"/>
    <property type="project" value="TreeGrafter"/>
</dbReference>
<evidence type="ECO:0008006" key="9">
    <source>
        <dbReference type="Google" id="ProtNLM"/>
    </source>
</evidence>
<comment type="similarity">
    <text evidence="4 5">Belongs to the arginase family.</text>
</comment>
<organism evidence="7 8">
    <name type="scientific">Pyricularia oryzae</name>
    <name type="common">Rice blast fungus</name>
    <name type="synonym">Magnaporthe oryzae</name>
    <dbReference type="NCBI Taxonomy" id="318829"/>
    <lineage>
        <taxon>Eukaryota</taxon>
        <taxon>Fungi</taxon>
        <taxon>Dikarya</taxon>
        <taxon>Ascomycota</taxon>
        <taxon>Pezizomycotina</taxon>
        <taxon>Sordariomycetes</taxon>
        <taxon>Sordariomycetidae</taxon>
        <taxon>Magnaporthales</taxon>
        <taxon>Pyriculariaceae</taxon>
        <taxon>Pyricularia</taxon>
    </lineage>
</organism>
<comment type="cofactor">
    <cofactor evidence="3">
        <name>Mn(2+)</name>
        <dbReference type="ChEBI" id="CHEBI:29035"/>
    </cofactor>
    <text evidence="3">Binds 2 manganese ions per subunit.</text>
</comment>
<feature type="binding site" evidence="3">
    <location>
        <position position="213"/>
    </location>
    <ligand>
        <name>Mn(2+)</name>
        <dbReference type="ChEBI" id="CHEBI:29035"/>
        <label>1</label>
    </ligand>
</feature>
<evidence type="ECO:0000313" key="8">
    <source>
        <dbReference type="Proteomes" id="UP000294847"/>
    </source>
</evidence>
<name>A0A4P7NKF1_PYROR</name>
<evidence type="ECO:0000313" key="7">
    <source>
        <dbReference type="EMBL" id="QBZ62587.1"/>
    </source>
</evidence>
<feature type="binding site" evidence="3">
    <location>
        <position position="203"/>
    </location>
    <ligand>
        <name>Mn(2+)</name>
        <dbReference type="ChEBI" id="CHEBI:29035"/>
        <label>1</label>
    </ligand>
</feature>
<feature type="binding site" evidence="3">
    <location>
        <position position="309"/>
    </location>
    <ligand>
        <name>Mn(2+)</name>
        <dbReference type="ChEBI" id="CHEBI:29035"/>
        <label>1</label>
    </ligand>
</feature>
<keyword evidence="1 3" id="KW-0479">Metal-binding</keyword>
<dbReference type="PROSITE" id="PS01053">
    <property type="entry name" value="ARGINASE_1"/>
    <property type="match status" value="1"/>
</dbReference>
<evidence type="ECO:0000256" key="6">
    <source>
        <dbReference type="SAM" id="SignalP"/>
    </source>
</evidence>
<feature type="signal peptide" evidence="6">
    <location>
        <begin position="1"/>
        <end position="16"/>
    </location>
</feature>
<feature type="binding site" evidence="3">
    <location>
        <position position="201"/>
    </location>
    <ligand>
        <name>Mn(2+)</name>
        <dbReference type="ChEBI" id="CHEBI:29035"/>
        <label>1</label>
    </ligand>
</feature>
<dbReference type="PANTHER" id="PTHR11358">
    <property type="entry name" value="ARGINASE/AGMATINASE"/>
    <property type="match status" value="1"/>
</dbReference>
<evidence type="ECO:0000256" key="4">
    <source>
        <dbReference type="PROSITE-ProRule" id="PRU00742"/>
    </source>
</evidence>
<reference evidence="7 8" key="1">
    <citation type="journal article" date="2019" name="Mol. Biol. Evol.">
        <title>Blast fungal genomes show frequent chromosomal changes, gene gains and losses, and effector gene turnover.</title>
        <authorList>
            <person name="Gomez Luciano L.B."/>
            <person name="Jason Tsai I."/>
            <person name="Chuma I."/>
            <person name="Tosa Y."/>
            <person name="Chen Y.H."/>
            <person name="Li J.Y."/>
            <person name="Li M.Y."/>
            <person name="Jade Lu M.Y."/>
            <person name="Nakayashiki H."/>
            <person name="Li W.H."/>
        </authorList>
    </citation>
    <scope>NUCLEOTIDE SEQUENCE [LARGE SCALE GENOMIC DNA]</scope>
    <source>
        <strain evidence="7">MZ5-1-6</strain>
    </source>
</reference>
<dbReference type="PROSITE" id="PS51409">
    <property type="entry name" value="ARGINASE_2"/>
    <property type="match status" value="1"/>
</dbReference>
<dbReference type="Gene3D" id="3.40.800.10">
    <property type="entry name" value="Ureohydrolase domain"/>
    <property type="match status" value="1"/>
</dbReference>
<dbReference type="SUPFAM" id="SSF52768">
    <property type="entry name" value="Arginase/deacetylase"/>
    <property type="match status" value="1"/>
</dbReference>
<evidence type="ECO:0000256" key="5">
    <source>
        <dbReference type="RuleBase" id="RU003684"/>
    </source>
</evidence>
<dbReference type="InterPro" id="IPR006035">
    <property type="entry name" value="Ureohydrolase"/>
</dbReference>
<gene>
    <name evidence="7" type="ORF">PoMZ_11470</name>
</gene>
<keyword evidence="6" id="KW-0732">Signal</keyword>
<evidence type="ECO:0000256" key="3">
    <source>
        <dbReference type="PIRSR" id="PIRSR036979-1"/>
    </source>
</evidence>
<dbReference type="InterPro" id="IPR023696">
    <property type="entry name" value="Ureohydrolase_dom_sf"/>
</dbReference>
<dbReference type="GO" id="GO:0046872">
    <property type="term" value="F:metal ion binding"/>
    <property type="evidence" value="ECO:0007669"/>
    <property type="project" value="UniProtKB-KW"/>
</dbReference>
<proteinExistence type="inferred from homology"/>
<feature type="chain" id="PRO_5020195174" description="Arginase family protein" evidence="6">
    <location>
        <begin position="17"/>
        <end position="392"/>
    </location>
</feature>
<keyword evidence="2 5" id="KW-0378">Hydrolase</keyword>
<dbReference type="Pfam" id="PF00491">
    <property type="entry name" value="Arginase"/>
    <property type="match status" value="1"/>
</dbReference>
<dbReference type="InterPro" id="IPR020855">
    <property type="entry name" value="Ureohydrolase_Mn_BS"/>
</dbReference>
<evidence type="ECO:0000256" key="1">
    <source>
        <dbReference type="ARBA" id="ARBA00022723"/>
    </source>
</evidence>
<dbReference type="GO" id="GO:0008783">
    <property type="term" value="F:agmatinase activity"/>
    <property type="evidence" value="ECO:0007669"/>
    <property type="project" value="TreeGrafter"/>
</dbReference>
<feature type="binding site" evidence="3">
    <location>
        <position position="178"/>
    </location>
    <ligand>
        <name>Mn(2+)</name>
        <dbReference type="ChEBI" id="CHEBI:29035"/>
        <label>1</label>
    </ligand>
</feature>
<dbReference type="Proteomes" id="UP000294847">
    <property type="component" value="Chromosome 5"/>
</dbReference>
<dbReference type="AlphaFoldDB" id="A0A4P7NKF1"/>
<feature type="binding site" evidence="3">
    <location>
        <position position="307"/>
    </location>
    <ligand>
        <name>Mn(2+)</name>
        <dbReference type="ChEBI" id="CHEBI:29035"/>
        <label>1</label>
    </ligand>
</feature>
<accession>A0A4P7NKF1</accession>
<sequence length="392" mass="42148">MKSVAWFLVWLSPALAAWEFPRGPQVPLGSSHVWHADDVDIITGSQFNGLKTFGNLPYVNCFSDEQAAIKGNGYDIAVMGAPFDTSTTGRPGTRYGPQGIRTGSQRIFAKELWSIYTGKNLFASGASIVDCGDVTLTWLDNNYALKQLDKAHRVVSGRVAANTSISKTPRILTLGGDHTTTLSALRSTYQRFGPVSVIHMDSHIGKRVAVPIDSRTQLMINLQTPGILPSLAAEYLIMPHEEGLIKNTSIHAGIRAPLIRRKGDLRNDLRCGFTIITARDLDRLGVSGMISRIKERVGDSKVYISIDIDVLDPAFAPATGTAEPGGWSTRELLSILDGLTGLSVVGADVVEVAPVYDNVGETTALAAAEVGMSLLGLMVDTPVKSKEDENGT</sequence>
<dbReference type="EMBL" id="CP034208">
    <property type="protein sequence ID" value="QBZ62587.1"/>
    <property type="molecule type" value="Genomic_DNA"/>
</dbReference>
<keyword evidence="3" id="KW-0464">Manganese</keyword>
<protein>
    <recommendedName>
        <fullName evidence="9">Arginase family protein</fullName>
    </recommendedName>
</protein>
<dbReference type="PRINTS" id="PR00116">
    <property type="entry name" value="ARGINASE"/>
</dbReference>
<evidence type="ECO:0000256" key="2">
    <source>
        <dbReference type="ARBA" id="ARBA00022801"/>
    </source>
</evidence>